<dbReference type="InterPro" id="IPR050229">
    <property type="entry name" value="GlpE_sulfurtransferase"/>
</dbReference>
<dbReference type="GO" id="GO:0016740">
    <property type="term" value="F:transferase activity"/>
    <property type="evidence" value="ECO:0007669"/>
    <property type="project" value="UniProtKB-KW"/>
</dbReference>
<protein>
    <submittedName>
        <fullName evidence="2">Sulfurtransferase</fullName>
    </submittedName>
</protein>
<reference evidence="2" key="1">
    <citation type="journal article" date="2014" name="Int. J. Syst. Evol. Microbiol.">
        <title>Complete genome sequence of Corynebacterium casei LMG S-19264T (=DSM 44701T), isolated from a smear-ripened cheese.</title>
        <authorList>
            <consortium name="US DOE Joint Genome Institute (JGI-PGF)"/>
            <person name="Walter F."/>
            <person name="Albersmeier A."/>
            <person name="Kalinowski J."/>
            <person name="Ruckert C."/>
        </authorList>
    </citation>
    <scope>NUCLEOTIDE SEQUENCE</scope>
    <source>
        <strain evidence="2">CGMCC 4.7679</strain>
    </source>
</reference>
<gene>
    <name evidence="2" type="ORF">GCM10017566_35210</name>
</gene>
<name>A0A8H9J171_9PSEU</name>
<sequence length="116" mass="12257">MNHPGQPPTASVSELPADDVTLLDVREDDEWAAGHAPGALHIPLGELPARVDELAKLPDDKPIYVVCRSGGRSARATAWLNASGWDAVNVAGGMKSWHAEGRPVVGDHADVPPEIL</sequence>
<dbReference type="CDD" id="cd00158">
    <property type="entry name" value="RHOD"/>
    <property type="match status" value="1"/>
</dbReference>
<accession>A0A8H9J171</accession>
<evidence type="ECO:0000313" key="2">
    <source>
        <dbReference type="EMBL" id="GHF58805.1"/>
    </source>
</evidence>
<dbReference type="PANTHER" id="PTHR43031">
    <property type="entry name" value="FAD-DEPENDENT OXIDOREDUCTASE"/>
    <property type="match status" value="1"/>
</dbReference>
<dbReference type="Gene3D" id="3.40.250.10">
    <property type="entry name" value="Rhodanese-like domain"/>
    <property type="match status" value="1"/>
</dbReference>
<dbReference type="Pfam" id="PF00581">
    <property type="entry name" value="Rhodanese"/>
    <property type="match status" value="1"/>
</dbReference>
<dbReference type="SUPFAM" id="SSF52821">
    <property type="entry name" value="Rhodanese/Cell cycle control phosphatase"/>
    <property type="match status" value="1"/>
</dbReference>
<organism evidence="2 3">
    <name type="scientific">Amycolatopsis bartoniae</name>
    <dbReference type="NCBI Taxonomy" id="941986"/>
    <lineage>
        <taxon>Bacteria</taxon>
        <taxon>Bacillati</taxon>
        <taxon>Actinomycetota</taxon>
        <taxon>Actinomycetes</taxon>
        <taxon>Pseudonocardiales</taxon>
        <taxon>Pseudonocardiaceae</taxon>
        <taxon>Amycolatopsis</taxon>
    </lineage>
</organism>
<comment type="caution">
    <text evidence="2">The sequence shown here is derived from an EMBL/GenBank/DDBJ whole genome shotgun (WGS) entry which is preliminary data.</text>
</comment>
<dbReference type="RefSeq" id="WP_145934997.1">
    <property type="nucleotide sequence ID" value="NZ_BNAV01000004.1"/>
</dbReference>
<dbReference type="InterPro" id="IPR036873">
    <property type="entry name" value="Rhodanese-like_dom_sf"/>
</dbReference>
<evidence type="ECO:0000259" key="1">
    <source>
        <dbReference type="PROSITE" id="PS50206"/>
    </source>
</evidence>
<dbReference type="Proteomes" id="UP000658656">
    <property type="component" value="Unassembled WGS sequence"/>
</dbReference>
<keyword evidence="3" id="KW-1185">Reference proteome</keyword>
<feature type="domain" description="Rhodanese" evidence="1">
    <location>
        <begin position="16"/>
        <end position="106"/>
    </location>
</feature>
<dbReference type="PROSITE" id="PS50206">
    <property type="entry name" value="RHODANESE_3"/>
    <property type="match status" value="1"/>
</dbReference>
<dbReference type="OrthoDB" id="9800872at2"/>
<evidence type="ECO:0000313" key="3">
    <source>
        <dbReference type="Proteomes" id="UP000658656"/>
    </source>
</evidence>
<dbReference type="AlphaFoldDB" id="A0A8H9J171"/>
<dbReference type="InterPro" id="IPR001763">
    <property type="entry name" value="Rhodanese-like_dom"/>
</dbReference>
<reference evidence="2" key="2">
    <citation type="submission" date="2020-09" db="EMBL/GenBank/DDBJ databases">
        <authorList>
            <person name="Sun Q."/>
            <person name="Zhou Y."/>
        </authorList>
    </citation>
    <scope>NUCLEOTIDE SEQUENCE</scope>
    <source>
        <strain evidence="2">CGMCC 4.7679</strain>
    </source>
</reference>
<proteinExistence type="predicted"/>
<dbReference type="EMBL" id="BNAV01000004">
    <property type="protein sequence ID" value="GHF58805.1"/>
    <property type="molecule type" value="Genomic_DNA"/>
</dbReference>
<keyword evidence="2" id="KW-0808">Transferase</keyword>
<dbReference type="SMART" id="SM00450">
    <property type="entry name" value="RHOD"/>
    <property type="match status" value="1"/>
</dbReference>
<dbReference type="PANTHER" id="PTHR43031:SF1">
    <property type="entry name" value="PYRIDINE NUCLEOTIDE-DISULPHIDE OXIDOREDUCTASE"/>
    <property type="match status" value="1"/>
</dbReference>